<dbReference type="InterPro" id="IPR029061">
    <property type="entry name" value="THDP-binding"/>
</dbReference>
<keyword evidence="3" id="KW-0786">Thiamine pyrophosphate</keyword>
<dbReference type="InterPro" id="IPR051157">
    <property type="entry name" value="PDH/Transketolase"/>
</dbReference>
<dbReference type="SUPFAM" id="SSF52922">
    <property type="entry name" value="TK C-terminal domain-like"/>
    <property type="match status" value="1"/>
</dbReference>
<proteinExistence type="inferred from homology"/>
<dbReference type="OrthoDB" id="9803371at2"/>
<protein>
    <submittedName>
        <fullName evidence="5">Transketolase subunit B</fullName>
        <ecNumber evidence="5">2.2.1.1</ecNumber>
    </submittedName>
</protein>
<evidence type="ECO:0000256" key="1">
    <source>
        <dbReference type="ARBA" id="ARBA00001964"/>
    </source>
</evidence>
<dbReference type="Proteomes" id="UP000005096">
    <property type="component" value="Chromosome"/>
</dbReference>
<name>E3CVN8_9BACT</name>
<evidence type="ECO:0000256" key="3">
    <source>
        <dbReference type="ARBA" id="ARBA00023052"/>
    </source>
</evidence>
<organism evidence="5 6">
    <name type="scientific">Aminomonas paucivorans DSM 12260</name>
    <dbReference type="NCBI Taxonomy" id="584708"/>
    <lineage>
        <taxon>Bacteria</taxon>
        <taxon>Thermotogati</taxon>
        <taxon>Synergistota</taxon>
        <taxon>Synergistia</taxon>
        <taxon>Synergistales</taxon>
        <taxon>Synergistaceae</taxon>
        <taxon>Aminomonas</taxon>
    </lineage>
</organism>
<dbReference type="EMBL" id="CM001022">
    <property type="protein sequence ID" value="EFQ23239.1"/>
    <property type="molecule type" value="Genomic_DNA"/>
</dbReference>
<dbReference type="Pfam" id="PF02780">
    <property type="entry name" value="Transketolase_C"/>
    <property type="match status" value="1"/>
</dbReference>
<sequence>MRSEPGGSTTWEAYCQGLEEMGPLCPNLVVVDASRSSVPDRGFVALCPDRFFPAGVSEQDLVLTAAGLALGGKTVFASSCAPFLVGRAYDQIRSAVAIPDLPVCLVTTRGGVTAGQDGADHQMVEDLAVMRVLPHMSVLVPADGTSTRGLVRRLSRMEGPAYLRLGLCPLPSLYGPQDGEFHPGGARLLTQGDGVTLCACGIMVHEALKAARILQRQGIEAEVIDCYSVKPLPEQTILASVRRTGCCVVAEEHSRIGGLGSAVAECLGREYPVPLRFVAVEDRFGQSGMPEELQEYYGLTFRQIVGGAVQVWAMRRR</sequence>
<dbReference type="HOGENOM" id="CLU_009227_1_1_0"/>
<evidence type="ECO:0000313" key="5">
    <source>
        <dbReference type="EMBL" id="EFQ23239.1"/>
    </source>
</evidence>
<dbReference type="STRING" id="584708.Apau_0811"/>
<dbReference type="AlphaFoldDB" id="E3CVN8"/>
<comment type="cofactor">
    <cofactor evidence="1">
        <name>thiamine diphosphate</name>
        <dbReference type="ChEBI" id="CHEBI:58937"/>
    </cofactor>
</comment>
<dbReference type="SMART" id="SM00861">
    <property type="entry name" value="Transket_pyr"/>
    <property type="match status" value="1"/>
</dbReference>
<dbReference type="EC" id="2.2.1.1" evidence="5"/>
<dbReference type="eggNOG" id="COG3958">
    <property type="taxonomic scope" value="Bacteria"/>
</dbReference>
<dbReference type="InterPro" id="IPR005475">
    <property type="entry name" value="Transketolase-like_Pyr-bd"/>
</dbReference>
<dbReference type="RefSeq" id="WP_006300407.1">
    <property type="nucleotide sequence ID" value="NZ_CM001022.1"/>
</dbReference>
<reference evidence="5 6" key="1">
    <citation type="journal article" date="2010" name="Stand. Genomic Sci.">
        <title>Non-contiguous finished genome sequence of Aminomonas paucivorans type strain (GLU-3).</title>
        <authorList>
            <person name="Pitluck S."/>
            <person name="Yasawong M."/>
            <person name="Held B."/>
            <person name="Lapidus A."/>
            <person name="Nolan M."/>
            <person name="Copeland A."/>
            <person name="Lucas S."/>
            <person name="Del Rio T.G."/>
            <person name="Tice H."/>
            <person name="Cheng J.F."/>
            <person name="Chertkov O."/>
            <person name="Goodwin L."/>
            <person name="Tapia R."/>
            <person name="Han C."/>
            <person name="Liolios K."/>
            <person name="Ivanova N."/>
            <person name="Mavromatis K."/>
            <person name="Ovchinnikova G."/>
            <person name="Pati A."/>
            <person name="Chen A."/>
            <person name="Palaniappan K."/>
            <person name="Land M."/>
            <person name="Hauser L."/>
            <person name="Chang Y.J."/>
            <person name="Jeffries C.D."/>
            <person name="Pukall R."/>
            <person name="Spring S."/>
            <person name="Rohde M."/>
            <person name="Sikorski J."/>
            <person name="Goker M."/>
            <person name="Woyke T."/>
            <person name="Bristow J."/>
            <person name="Eisen J.A."/>
            <person name="Markowitz V."/>
            <person name="Hugenholtz P."/>
            <person name="Kyrpides N.C."/>
            <person name="Klenk H.P."/>
        </authorList>
    </citation>
    <scope>NUCLEOTIDE SEQUENCE [LARGE SCALE GENOMIC DNA]</scope>
    <source>
        <strain evidence="5 6">DSM 12260</strain>
    </source>
</reference>
<comment type="similarity">
    <text evidence="2">Belongs to the transketolase family.</text>
</comment>
<dbReference type="SUPFAM" id="SSF52518">
    <property type="entry name" value="Thiamin diphosphate-binding fold (THDP-binding)"/>
    <property type="match status" value="1"/>
</dbReference>
<accession>E3CVN8</accession>
<keyword evidence="5" id="KW-0808">Transferase</keyword>
<dbReference type="Gene3D" id="3.40.50.970">
    <property type="match status" value="1"/>
</dbReference>
<dbReference type="PANTHER" id="PTHR43825:SF1">
    <property type="entry name" value="TRANSKETOLASE-LIKE PYRIMIDINE-BINDING DOMAIN-CONTAINING PROTEIN"/>
    <property type="match status" value="1"/>
</dbReference>
<dbReference type="Pfam" id="PF02779">
    <property type="entry name" value="Transket_pyr"/>
    <property type="match status" value="1"/>
</dbReference>
<evidence type="ECO:0000256" key="2">
    <source>
        <dbReference type="ARBA" id="ARBA00007131"/>
    </source>
</evidence>
<dbReference type="PaxDb" id="584708-Apau_0811"/>
<dbReference type="CDD" id="cd07033">
    <property type="entry name" value="TPP_PYR_DXS_TK_like"/>
    <property type="match status" value="1"/>
</dbReference>
<dbReference type="FunFam" id="3.40.50.970:FF:000129">
    <property type="entry name" value="Transketolase"/>
    <property type="match status" value="1"/>
</dbReference>
<dbReference type="PANTHER" id="PTHR43825">
    <property type="entry name" value="PYRUVATE DEHYDROGENASE E1 COMPONENT"/>
    <property type="match status" value="1"/>
</dbReference>
<gene>
    <name evidence="5" type="ORF">Apau_0811</name>
</gene>
<dbReference type="InterPro" id="IPR009014">
    <property type="entry name" value="Transketo_C/PFOR_II"/>
</dbReference>
<evidence type="ECO:0000259" key="4">
    <source>
        <dbReference type="SMART" id="SM00861"/>
    </source>
</evidence>
<keyword evidence="6" id="KW-1185">Reference proteome</keyword>
<dbReference type="InterPro" id="IPR033248">
    <property type="entry name" value="Transketolase_C"/>
</dbReference>
<dbReference type="GO" id="GO:0004802">
    <property type="term" value="F:transketolase activity"/>
    <property type="evidence" value="ECO:0007669"/>
    <property type="project" value="UniProtKB-EC"/>
</dbReference>
<evidence type="ECO:0000313" key="6">
    <source>
        <dbReference type="Proteomes" id="UP000005096"/>
    </source>
</evidence>
<dbReference type="Gene3D" id="3.40.50.920">
    <property type="match status" value="1"/>
</dbReference>
<feature type="domain" description="Transketolase-like pyrimidine-binding" evidence="4">
    <location>
        <begin position="8"/>
        <end position="170"/>
    </location>
</feature>